<dbReference type="Pfam" id="PF22495">
    <property type="entry name" value="HTH_92"/>
    <property type="match status" value="1"/>
</dbReference>
<organism evidence="2 3">
    <name type="scientific">Burkholderia aenigmatica</name>
    <dbReference type="NCBI Taxonomy" id="2015348"/>
    <lineage>
        <taxon>Bacteria</taxon>
        <taxon>Pseudomonadati</taxon>
        <taxon>Pseudomonadota</taxon>
        <taxon>Betaproteobacteria</taxon>
        <taxon>Burkholderiales</taxon>
        <taxon>Burkholderiaceae</taxon>
        <taxon>Burkholderia</taxon>
        <taxon>Burkholderia cepacia complex</taxon>
    </lineage>
</organism>
<sequence length="118" mass="12863">MKIAAECDITPDAAADLRKTLGLTQRQFWGSVGSSQESGHWFETGRRKGIPRPIRILIFLRYIARLEFDVSTPDAADAVVKVGTEISAKIAAQRADDEAKVAARRAKELAAVARRVAA</sequence>
<dbReference type="RefSeq" id="WP_175223084.1">
    <property type="nucleotide sequence ID" value="NZ_CABWIL020000032.1"/>
</dbReference>
<feature type="domain" description="RsaL-like HTH" evidence="1">
    <location>
        <begin position="16"/>
        <end position="60"/>
    </location>
</feature>
<evidence type="ECO:0000313" key="3">
    <source>
        <dbReference type="Proteomes" id="UP000494301"/>
    </source>
</evidence>
<gene>
    <name evidence="2" type="ORF">BLA3211_06869</name>
</gene>
<evidence type="ECO:0000313" key="2">
    <source>
        <dbReference type="EMBL" id="CAB3972263.1"/>
    </source>
</evidence>
<dbReference type="EMBL" id="CABWIL020000032">
    <property type="protein sequence ID" value="CAB3972263.1"/>
    <property type="molecule type" value="Genomic_DNA"/>
</dbReference>
<evidence type="ECO:0000259" key="1">
    <source>
        <dbReference type="Pfam" id="PF22495"/>
    </source>
</evidence>
<dbReference type="AlphaFoldDB" id="A0A6J5JKA0"/>
<reference evidence="2 3" key="1">
    <citation type="submission" date="2020-04" db="EMBL/GenBank/DDBJ databases">
        <authorList>
            <person name="Depoorter E."/>
        </authorList>
    </citation>
    <scope>NUCLEOTIDE SEQUENCE [LARGE SCALE GENOMIC DNA]</scope>
    <source>
        <strain evidence="2 3">BCC0217</strain>
    </source>
</reference>
<name>A0A6J5JKA0_9BURK</name>
<dbReference type="InterPro" id="IPR055172">
    <property type="entry name" value="HTH_RsaL-like"/>
</dbReference>
<dbReference type="Proteomes" id="UP000494301">
    <property type="component" value="Unassembled WGS sequence"/>
</dbReference>
<accession>A0A6J5JKA0</accession>
<protein>
    <recommendedName>
        <fullName evidence="1">RsaL-like HTH domain-containing protein</fullName>
    </recommendedName>
</protein>
<proteinExistence type="predicted"/>